<dbReference type="Gene3D" id="3.40.50.2000">
    <property type="entry name" value="Glycogen Phosphorylase B"/>
    <property type="match status" value="1"/>
</dbReference>
<dbReference type="PANTHER" id="PTHR44943">
    <property type="entry name" value="CELLULOSE SYNTHASE OPERON PROTEIN C"/>
    <property type="match status" value="1"/>
</dbReference>
<reference evidence="4 5" key="1">
    <citation type="submission" date="2022-06" db="EMBL/GenBank/DDBJ databases">
        <title>Endosaccharibacter gen. nov., sp. nov., endophytic bacteria isolated from sugarcane.</title>
        <authorList>
            <person name="Pitiwittayakul N."/>
            <person name="Yukphan P."/>
            <person name="Charoenyingcharoen P."/>
            <person name="Tanasupawat S."/>
        </authorList>
    </citation>
    <scope>NUCLEOTIDE SEQUENCE [LARGE SCALE GENOMIC DNA]</scope>
    <source>
        <strain evidence="4 5">KSS8</strain>
    </source>
</reference>
<keyword evidence="1" id="KW-0677">Repeat</keyword>
<protein>
    <submittedName>
        <fullName evidence="4">Tetratricopeptide repeat-containing glycosyltransferase family protein</fullName>
    </submittedName>
</protein>
<dbReference type="InterPro" id="IPR019734">
    <property type="entry name" value="TPR_rpt"/>
</dbReference>
<dbReference type="Pfam" id="PF13432">
    <property type="entry name" value="TPR_16"/>
    <property type="match status" value="1"/>
</dbReference>
<evidence type="ECO:0000256" key="1">
    <source>
        <dbReference type="ARBA" id="ARBA00022737"/>
    </source>
</evidence>
<dbReference type="RefSeq" id="WP_422865235.1">
    <property type="nucleotide sequence ID" value="NZ_JAMSKV010000015.1"/>
</dbReference>
<dbReference type="SMART" id="SM00028">
    <property type="entry name" value="TPR"/>
    <property type="match status" value="3"/>
</dbReference>
<evidence type="ECO:0000256" key="3">
    <source>
        <dbReference type="PROSITE-ProRule" id="PRU00339"/>
    </source>
</evidence>
<proteinExistence type="predicted"/>
<accession>A0ABT1WA36</accession>
<dbReference type="InterPro" id="IPR051685">
    <property type="entry name" value="Ycf3/AcsC/BcsC/TPR_MFPF"/>
</dbReference>
<feature type="repeat" description="TPR" evidence="3">
    <location>
        <begin position="223"/>
        <end position="256"/>
    </location>
</feature>
<keyword evidence="5" id="KW-1185">Reference proteome</keyword>
<dbReference type="InterPro" id="IPR011990">
    <property type="entry name" value="TPR-like_helical_dom_sf"/>
</dbReference>
<dbReference type="PROSITE" id="PS50005">
    <property type="entry name" value="TPR"/>
    <property type="match status" value="1"/>
</dbReference>
<dbReference type="Proteomes" id="UP001524587">
    <property type="component" value="Unassembled WGS sequence"/>
</dbReference>
<evidence type="ECO:0000256" key="2">
    <source>
        <dbReference type="ARBA" id="ARBA00022803"/>
    </source>
</evidence>
<comment type="caution">
    <text evidence="4">The sequence shown here is derived from an EMBL/GenBank/DDBJ whole genome shotgun (WGS) entry which is preliminary data.</text>
</comment>
<sequence length="581" mass="63539">MQKSRRFRPNGRVSRQGGGVPLAVAISPALSAAAAAPLPAAVEAPPAPPGGEDARRAAMRAGFDALHAGRFAEARDHLLPFLDEDDIEASLLCGLALGACGQATEAAPLLNAVAKRRPQALHPCVDLMTLLQKQFRAASAEPTFRACIALSPDNPKLRLAFAQLLTDLHRLDEAMEEVERCLAALPDYVPALNQKGIIRIAQNHPDDGIGFFRRVVELDNENAAAWANIGCALTAENRFEEALAAYRRSIHRKPKDAQVRLNHSISLLKAGRMVQGWQEHEWRFQLPGHTKLPLDRLLSTLDADADLTGKRILLTHEEGIGDTLMFLRYVPLLARLGAHVIAWVPLPLLQTVARVEGIAGVRATQDIEFDCDFHCPFISLPRVFALRTADVWGAPVPYLRTDPERVALAAQHVPPRRPGGPLRVGLVWGGAPRPENLAANAIDRRRSIGLAALAPLAELPGLALVSLQLGPYAAELTDPPEDLRIFDPTDFIENTDDTASLIRSLDLVVSVDTSVAHLAAGLGQKVILLDRYDNCWRWFSGRTDSPWYPGLEIIRQTRPGDWAGVVERLCDRLRMLASHQS</sequence>
<name>A0ABT1WA36_9PROT</name>
<dbReference type="Pfam" id="PF14559">
    <property type="entry name" value="TPR_19"/>
    <property type="match status" value="1"/>
</dbReference>
<evidence type="ECO:0000313" key="4">
    <source>
        <dbReference type="EMBL" id="MCQ8279749.1"/>
    </source>
</evidence>
<dbReference type="SUPFAM" id="SSF53756">
    <property type="entry name" value="UDP-Glycosyltransferase/glycogen phosphorylase"/>
    <property type="match status" value="1"/>
</dbReference>
<dbReference type="SUPFAM" id="SSF48452">
    <property type="entry name" value="TPR-like"/>
    <property type="match status" value="2"/>
</dbReference>
<evidence type="ECO:0000313" key="5">
    <source>
        <dbReference type="Proteomes" id="UP001524587"/>
    </source>
</evidence>
<organism evidence="4 5">
    <name type="scientific">Endosaccharibacter trunci</name>
    <dbReference type="NCBI Taxonomy" id="2812733"/>
    <lineage>
        <taxon>Bacteria</taxon>
        <taxon>Pseudomonadati</taxon>
        <taxon>Pseudomonadota</taxon>
        <taxon>Alphaproteobacteria</taxon>
        <taxon>Acetobacterales</taxon>
        <taxon>Acetobacteraceae</taxon>
        <taxon>Endosaccharibacter</taxon>
    </lineage>
</organism>
<keyword evidence="2 3" id="KW-0802">TPR repeat</keyword>
<dbReference type="PANTHER" id="PTHR44943:SF4">
    <property type="entry name" value="TPR REPEAT-CONTAINING PROTEIN MJ0798"/>
    <property type="match status" value="1"/>
</dbReference>
<gene>
    <name evidence="4" type="ORF">NFI95_14990</name>
</gene>
<dbReference type="EMBL" id="JAMSKV010000015">
    <property type="protein sequence ID" value="MCQ8279749.1"/>
    <property type="molecule type" value="Genomic_DNA"/>
</dbReference>
<dbReference type="Gene3D" id="1.25.40.10">
    <property type="entry name" value="Tetratricopeptide repeat domain"/>
    <property type="match status" value="2"/>
</dbReference>